<gene>
    <name evidence="1" type="ORF">PVL29_023054</name>
</gene>
<keyword evidence="2" id="KW-1185">Reference proteome</keyword>
<dbReference type="EMBL" id="JARBHA010000018">
    <property type="protein sequence ID" value="KAJ9673214.1"/>
    <property type="molecule type" value="Genomic_DNA"/>
</dbReference>
<dbReference type="Proteomes" id="UP001168098">
    <property type="component" value="Unassembled WGS sequence"/>
</dbReference>
<proteinExistence type="predicted"/>
<protein>
    <submittedName>
        <fullName evidence="1">Uncharacterized protein</fullName>
    </submittedName>
</protein>
<evidence type="ECO:0000313" key="1">
    <source>
        <dbReference type="EMBL" id="KAJ9673214.1"/>
    </source>
</evidence>
<sequence>MDDLYRNPGPLQFDGPGADAKAVTLCVEDQDYMGRIKKLQEYLDKVRTIVKPGCSQDVLKAALSAMASVTDILSVMSSPSSAQTPL</sequence>
<accession>A0AA38YMQ7</accession>
<name>A0AA38YMQ7_VITRO</name>
<reference evidence="1 2" key="1">
    <citation type="journal article" date="2023" name="BMC Biotechnol.">
        <title>Vitis rotundifolia cv Carlos genome sequencing.</title>
        <authorList>
            <person name="Huff M."/>
            <person name="Hulse-Kemp A."/>
            <person name="Scheffler B."/>
            <person name="Youngblood R."/>
            <person name="Simpson S."/>
            <person name="Babiker E."/>
            <person name="Staton M."/>
        </authorList>
    </citation>
    <scope>NUCLEOTIDE SEQUENCE [LARGE SCALE GENOMIC DNA]</scope>
    <source>
        <tissue evidence="1">Leaf</tissue>
    </source>
</reference>
<dbReference type="AlphaFoldDB" id="A0AA38YMQ7"/>
<comment type="caution">
    <text evidence="1">The sequence shown here is derived from an EMBL/GenBank/DDBJ whole genome shotgun (WGS) entry which is preliminary data.</text>
</comment>
<evidence type="ECO:0000313" key="2">
    <source>
        <dbReference type="Proteomes" id="UP001168098"/>
    </source>
</evidence>
<organism evidence="1 2">
    <name type="scientific">Vitis rotundifolia</name>
    <name type="common">Muscadine grape</name>
    <dbReference type="NCBI Taxonomy" id="103349"/>
    <lineage>
        <taxon>Eukaryota</taxon>
        <taxon>Viridiplantae</taxon>
        <taxon>Streptophyta</taxon>
        <taxon>Embryophyta</taxon>
        <taxon>Tracheophyta</taxon>
        <taxon>Spermatophyta</taxon>
        <taxon>Magnoliopsida</taxon>
        <taxon>eudicotyledons</taxon>
        <taxon>Gunneridae</taxon>
        <taxon>Pentapetalae</taxon>
        <taxon>rosids</taxon>
        <taxon>Vitales</taxon>
        <taxon>Vitaceae</taxon>
        <taxon>Viteae</taxon>
        <taxon>Vitis</taxon>
    </lineage>
</organism>